<dbReference type="Pfam" id="PF12706">
    <property type="entry name" value="Lactamase_B_2"/>
    <property type="match status" value="1"/>
</dbReference>
<dbReference type="EMBL" id="CAXAMN010021618">
    <property type="protein sequence ID" value="CAK9061517.1"/>
    <property type="molecule type" value="Genomic_DNA"/>
</dbReference>
<dbReference type="PANTHER" id="PTHR42663:SF6">
    <property type="entry name" value="HYDROLASE C777.06C-RELATED"/>
    <property type="match status" value="1"/>
</dbReference>
<evidence type="ECO:0000313" key="4">
    <source>
        <dbReference type="Proteomes" id="UP001642484"/>
    </source>
</evidence>
<keyword evidence="4" id="KW-1185">Reference proteome</keyword>
<dbReference type="InterPro" id="IPR036866">
    <property type="entry name" value="RibonucZ/Hydroxyglut_hydro"/>
</dbReference>
<evidence type="ECO:0000256" key="1">
    <source>
        <dbReference type="SAM" id="MobiDB-lite"/>
    </source>
</evidence>
<dbReference type="CDD" id="cd16279">
    <property type="entry name" value="metallo-hydrolase-like_MBL-fold"/>
    <property type="match status" value="1"/>
</dbReference>
<dbReference type="Gene3D" id="3.60.15.10">
    <property type="entry name" value="Ribonuclease Z/Hydroxyacylglutathione hydrolase-like"/>
    <property type="match status" value="1"/>
</dbReference>
<dbReference type="Proteomes" id="UP001642484">
    <property type="component" value="Unassembled WGS sequence"/>
</dbReference>
<organism evidence="3 4">
    <name type="scientific">Durusdinium trenchii</name>
    <dbReference type="NCBI Taxonomy" id="1381693"/>
    <lineage>
        <taxon>Eukaryota</taxon>
        <taxon>Sar</taxon>
        <taxon>Alveolata</taxon>
        <taxon>Dinophyceae</taxon>
        <taxon>Suessiales</taxon>
        <taxon>Symbiodiniaceae</taxon>
        <taxon>Durusdinium</taxon>
    </lineage>
</organism>
<gene>
    <name evidence="3" type="ORF">CCMP2556_LOCUS30250</name>
</gene>
<evidence type="ECO:0000313" key="3">
    <source>
        <dbReference type="EMBL" id="CAK9061517.1"/>
    </source>
</evidence>
<dbReference type="SUPFAM" id="SSF56281">
    <property type="entry name" value="Metallo-hydrolase/oxidoreductase"/>
    <property type="match status" value="1"/>
</dbReference>
<name>A0ABP0NF54_9DINO</name>
<comment type="caution">
    <text evidence="3">The sequence shown here is derived from an EMBL/GenBank/DDBJ whole genome shotgun (WGS) entry which is preliminary data.</text>
</comment>
<dbReference type="InterPro" id="IPR001279">
    <property type="entry name" value="Metallo-B-lactamas"/>
</dbReference>
<dbReference type="PANTHER" id="PTHR42663">
    <property type="entry name" value="HYDROLASE C777.06C-RELATED-RELATED"/>
    <property type="match status" value="1"/>
</dbReference>
<evidence type="ECO:0000259" key="2">
    <source>
        <dbReference type="Pfam" id="PF12706"/>
    </source>
</evidence>
<reference evidence="3 4" key="1">
    <citation type="submission" date="2024-02" db="EMBL/GenBank/DDBJ databases">
        <authorList>
            <person name="Chen Y."/>
            <person name="Shah S."/>
            <person name="Dougan E. K."/>
            <person name="Thang M."/>
            <person name="Chan C."/>
        </authorList>
    </citation>
    <scope>NUCLEOTIDE SEQUENCE [LARGE SCALE GENOMIC DNA]</scope>
</reference>
<protein>
    <recommendedName>
        <fullName evidence="2">Metallo-beta-lactamase domain-containing protein</fullName>
    </recommendedName>
</protein>
<feature type="compositionally biased region" description="Basic and acidic residues" evidence="1">
    <location>
        <begin position="357"/>
        <end position="385"/>
    </location>
</feature>
<feature type="domain" description="Metallo-beta-lactamase" evidence="2">
    <location>
        <begin position="97"/>
        <end position="318"/>
    </location>
</feature>
<accession>A0ABP0NF54</accession>
<feature type="region of interest" description="Disordered" evidence="1">
    <location>
        <begin position="353"/>
        <end position="385"/>
    </location>
</feature>
<sequence>MATTALVRQGVRHAPRCNVAPPKLGSFDAVVLGSGVSTAVPQLSHILQGHCETAKAVRKADGLTVCEDAHQNPSSKNRRFNVSLLLRYSPPDGSRVRHVMVDAGKTLRQAALAALPQYGVRNIDALLVTHGHADAMLGMDDLRDLQVIEKFWSESGEHIGYQLADGAGPMQIISNKVTLDRVREAFPYLDGNTDFVRPGVLRRRIAYIEFMEVSDDETMDLVGGLPLRVFPVWHGGTYVSLGFAFGGKLKGGYPLVYISDIKDVPPKTMSFLKEAAAVGIDLFMVDALSRSGHPTHMSLDEALELVRKLRPKRTLLVGMDSCAMGDHDEVNEELRALQREGLDVQLAFDGQHLPEFPARDSSDNPGNRKHEQPDAKRLRGDKSAL</sequence>
<proteinExistence type="predicted"/>